<feature type="transmembrane region" description="Helical" evidence="8">
    <location>
        <begin position="389"/>
        <end position="410"/>
    </location>
</feature>
<dbReference type="PIRSF" id="PIRSF002744">
    <property type="entry name" value="Pur-cyt_permease"/>
    <property type="match status" value="1"/>
</dbReference>
<evidence type="ECO:0000313" key="11">
    <source>
        <dbReference type="Proteomes" id="UP001275049"/>
    </source>
</evidence>
<feature type="transmembrane region" description="Helical" evidence="8">
    <location>
        <begin position="168"/>
        <end position="185"/>
    </location>
</feature>
<evidence type="ECO:0000256" key="1">
    <source>
        <dbReference type="ARBA" id="ARBA00004141"/>
    </source>
</evidence>
<feature type="transmembrane region" description="Helical" evidence="8">
    <location>
        <begin position="237"/>
        <end position="263"/>
    </location>
</feature>
<evidence type="ECO:0000256" key="8">
    <source>
        <dbReference type="SAM" id="Phobius"/>
    </source>
</evidence>
<organism evidence="10 12">
    <name type="scientific">Actinotignum urinale</name>
    <dbReference type="NCBI Taxonomy" id="190146"/>
    <lineage>
        <taxon>Bacteria</taxon>
        <taxon>Bacillati</taxon>
        <taxon>Actinomycetota</taxon>
        <taxon>Actinomycetes</taxon>
        <taxon>Actinomycetales</taxon>
        <taxon>Actinomycetaceae</taxon>
        <taxon>Actinotignum</taxon>
    </lineage>
</organism>
<dbReference type="EMBL" id="JAWNGC010000001">
    <property type="protein sequence ID" value="MDY5154446.1"/>
    <property type="molecule type" value="Genomic_DNA"/>
</dbReference>
<dbReference type="EMBL" id="JAWNGA010000008">
    <property type="protein sequence ID" value="MDY5133155.1"/>
    <property type="molecule type" value="Genomic_DNA"/>
</dbReference>
<dbReference type="InterPro" id="IPR026030">
    <property type="entry name" value="Pur-cyt_permease_Fcy2/21/22"/>
</dbReference>
<feature type="transmembrane region" description="Helical" evidence="8">
    <location>
        <begin position="136"/>
        <end position="156"/>
    </location>
</feature>
<dbReference type="Gene3D" id="1.10.4160.10">
    <property type="entry name" value="Hydantoin permease"/>
    <property type="match status" value="1"/>
</dbReference>
<keyword evidence="4 8" id="KW-0812">Transmembrane</keyword>
<evidence type="ECO:0000256" key="4">
    <source>
        <dbReference type="ARBA" id="ARBA00022692"/>
    </source>
</evidence>
<evidence type="ECO:0000256" key="2">
    <source>
        <dbReference type="ARBA" id="ARBA00008974"/>
    </source>
</evidence>
<dbReference type="AlphaFoldDB" id="A0AAW9HKL4"/>
<evidence type="ECO:0000256" key="3">
    <source>
        <dbReference type="ARBA" id="ARBA00022448"/>
    </source>
</evidence>
<reference evidence="10 11" key="1">
    <citation type="submission" date="2023-10" db="EMBL/GenBank/DDBJ databases">
        <title>Whole Genome based description of the genera Actinobaculum and Actinotignum reveals a complex phylogenetic relationship within the species included in the genus Actinotignum.</title>
        <authorList>
            <person name="Jensen C.S."/>
            <person name="Dargis R."/>
            <person name="Kemp M."/>
            <person name="Christensen J.J."/>
        </authorList>
    </citation>
    <scope>NUCLEOTIDE SEQUENCE</scope>
    <source>
        <strain evidence="10">SLA_B511</strain>
        <strain evidence="9 11">SLA_B974</strain>
    </source>
</reference>
<feature type="transmembrane region" description="Helical" evidence="8">
    <location>
        <begin position="430"/>
        <end position="450"/>
    </location>
</feature>
<evidence type="ECO:0000313" key="9">
    <source>
        <dbReference type="EMBL" id="MDY5133155.1"/>
    </source>
</evidence>
<name>A0AAW9HKL4_9ACTO</name>
<evidence type="ECO:0000313" key="10">
    <source>
        <dbReference type="EMBL" id="MDY5154446.1"/>
    </source>
</evidence>
<dbReference type="PANTHER" id="PTHR31806:SF1">
    <property type="entry name" value="PURINE-CYTOSINE PERMEASE FCY2-RELATED"/>
    <property type="match status" value="1"/>
</dbReference>
<feature type="transmembrane region" description="Helical" evidence="8">
    <location>
        <begin position="103"/>
        <end position="124"/>
    </location>
</feature>
<accession>A0AAW9HKL4</accession>
<comment type="similarity">
    <text evidence="2 7">Belongs to the purine-cytosine permease (2.A.39) family.</text>
</comment>
<evidence type="ECO:0000256" key="6">
    <source>
        <dbReference type="ARBA" id="ARBA00023136"/>
    </source>
</evidence>
<feature type="transmembrane region" description="Helical" evidence="8">
    <location>
        <begin position="321"/>
        <end position="341"/>
    </location>
</feature>
<feature type="transmembrane region" description="Helical" evidence="8">
    <location>
        <begin position="26"/>
        <end position="47"/>
    </location>
</feature>
<feature type="transmembrane region" description="Helical" evidence="8">
    <location>
        <begin position="197"/>
        <end position="217"/>
    </location>
</feature>
<dbReference type="Pfam" id="PF02133">
    <property type="entry name" value="Transp_cyt_pur"/>
    <property type="match status" value="1"/>
</dbReference>
<comment type="caution">
    <text evidence="10">The sequence shown here is derived from an EMBL/GenBank/DDBJ whole genome shotgun (WGS) entry which is preliminary data.</text>
</comment>
<dbReference type="Proteomes" id="UP001275049">
    <property type="component" value="Unassembled WGS sequence"/>
</dbReference>
<feature type="transmembrane region" description="Helical" evidence="8">
    <location>
        <begin position="283"/>
        <end position="300"/>
    </location>
</feature>
<dbReference type="GO" id="GO:0005886">
    <property type="term" value="C:plasma membrane"/>
    <property type="evidence" value="ECO:0007669"/>
    <property type="project" value="TreeGrafter"/>
</dbReference>
<keyword evidence="5 8" id="KW-1133">Transmembrane helix</keyword>
<dbReference type="InterPro" id="IPR001248">
    <property type="entry name" value="Pur-cyt_permease"/>
</dbReference>
<comment type="subcellular location">
    <subcellularLocation>
        <location evidence="1">Membrane</location>
        <topology evidence="1">Multi-pass membrane protein</topology>
    </subcellularLocation>
</comment>
<dbReference type="GO" id="GO:0022857">
    <property type="term" value="F:transmembrane transporter activity"/>
    <property type="evidence" value="ECO:0007669"/>
    <property type="project" value="InterPro"/>
</dbReference>
<sequence>MSGYVEQQGIDAIPEEQRYGKSSGLFFVWAGTTTNIFTLTYGAMLIIVFQLSFFQAFAAILVGNLLAYPLLGLTSLQGPRTGTTSITISRASFGFAGAQVNAFLSWLMLIGFEAGGLILIYYAASGFLGGVGITTGKIAGIILILLLGAIQALLPFFGHRLLMAAQKYATGIFVVLFIALAFAIIPQTRVGASTAHFSIFSFISAVSLVMVSGGLSYAPSGANFSRYLPGASSSRGVFGWATLGGLLPYVLLQTLGAALATITVSGDVDVTNPLALPSVLPKAFVLPFYLLVVVGLMIQNSTNLYSSSLNLQTAGINARRWLIVLTDSLIAIIITIIAVQQEGFYDLLNIFLSSLSIWLAPWVAINLVDYALRRGSYRLSDFITTKGASATFNIGGCASLFIGMVAAYLFSNSGRFVGPITALLSPENTAFAPDLSVIAGALTAAILYIITNGKQIRTTQNA</sequence>
<dbReference type="Proteomes" id="UP001281731">
    <property type="component" value="Unassembled WGS sequence"/>
</dbReference>
<evidence type="ECO:0000313" key="12">
    <source>
        <dbReference type="Proteomes" id="UP001281731"/>
    </source>
</evidence>
<keyword evidence="11" id="KW-1185">Reference proteome</keyword>
<dbReference type="PANTHER" id="PTHR31806">
    <property type="entry name" value="PURINE-CYTOSINE PERMEASE FCY2-RELATED"/>
    <property type="match status" value="1"/>
</dbReference>
<feature type="transmembrane region" description="Helical" evidence="8">
    <location>
        <begin position="347"/>
        <end position="368"/>
    </location>
</feature>
<evidence type="ECO:0000256" key="7">
    <source>
        <dbReference type="PIRNR" id="PIRNR002744"/>
    </source>
</evidence>
<evidence type="ECO:0000256" key="5">
    <source>
        <dbReference type="ARBA" id="ARBA00022989"/>
    </source>
</evidence>
<protein>
    <submittedName>
        <fullName evidence="10">Cytosine permease</fullName>
    </submittedName>
</protein>
<feature type="transmembrane region" description="Helical" evidence="8">
    <location>
        <begin position="53"/>
        <end position="71"/>
    </location>
</feature>
<dbReference type="RefSeq" id="WP_102165263.1">
    <property type="nucleotide sequence ID" value="NZ_CP126967.1"/>
</dbReference>
<keyword evidence="6 7" id="KW-0472">Membrane</keyword>
<keyword evidence="3 7" id="KW-0813">Transport</keyword>
<proteinExistence type="inferred from homology"/>
<gene>
    <name evidence="10" type="ORF">R6G80_01730</name>
    <name evidence="9" type="ORF">R6G86_05295</name>
</gene>